<feature type="compositionally biased region" description="Low complexity" evidence="1">
    <location>
        <begin position="248"/>
        <end position="258"/>
    </location>
</feature>
<evidence type="ECO:0000313" key="3">
    <source>
        <dbReference type="Proteomes" id="UP000663879"/>
    </source>
</evidence>
<dbReference type="EMBL" id="CAJNOC010001866">
    <property type="protein sequence ID" value="CAF0896779.1"/>
    <property type="molecule type" value="Genomic_DNA"/>
</dbReference>
<sequence length="352" mass="40581">MSSKSSSLQKKNDNNLMYMYKGVVCDEGSSLVRLFEFNDLNRGQPLRDLELIIGSDVVPRFSCECHKLNLAIRKALTTQNTVCSIIRRINKSNTEIRRRVNLNRTFRLKKCRLRKENKTRWSSAYMLLECVMKAYERGLFDSPDTELRCPIGRGEIELYVQILKPAYLLNVSFQSNHSSIAIILRHLSWAGWYKKSSKKFYCAAPELTSYPYPYSIHFCWSTRTGTTLIREHCSIKTNSDPGPNIDENSTSNSNLSNNEQASPTQGFTQGFFSADHVAPVQNIDEEIFLQELNDEINQFKAILKANNNKLIFQNNNSCQFWFNHAESLPKLSKLANIILKNSSLKRFYRTLL</sequence>
<evidence type="ECO:0000313" key="2">
    <source>
        <dbReference type="EMBL" id="CAF0896779.1"/>
    </source>
</evidence>
<evidence type="ECO:0000256" key="1">
    <source>
        <dbReference type="SAM" id="MobiDB-lite"/>
    </source>
</evidence>
<organism evidence="2 3">
    <name type="scientific">Brachionus calyciflorus</name>
    <dbReference type="NCBI Taxonomy" id="104777"/>
    <lineage>
        <taxon>Eukaryota</taxon>
        <taxon>Metazoa</taxon>
        <taxon>Spiralia</taxon>
        <taxon>Gnathifera</taxon>
        <taxon>Rotifera</taxon>
        <taxon>Eurotatoria</taxon>
        <taxon>Monogononta</taxon>
        <taxon>Pseudotrocha</taxon>
        <taxon>Ploima</taxon>
        <taxon>Brachionidae</taxon>
        <taxon>Brachionus</taxon>
    </lineage>
</organism>
<keyword evidence="3" id="KW-1185">Reference proteome</keyword>
<proteinExistence type="predicted"/>
<comment type="caution">
    <text evidence="2">The sequence shown here is derived from an EMBL/GenBank/DDBJ whole genome shotgun (WGS) entry which is preliminary data.</text>
</comment>
<gene>
    <name evidence="2" type="ORF">OXX778_LOCUS11194</name>
</gene>
<dbReference type="Proteomes" id="UP000663879">
    <property type="component" value="Unassembled WGS sequence"/>
</dbReference>
<dbReference type="SUPFAM" id="SSF53098">
    <property type="entry name" value="Ribonuclease H-like"/>
    <property type="match status" value="1"/>
</dbReference>
<accession>A0A813ZD43</accession>
<name>A0A813ZD43_9BILA</name>
<protein>
    <submittedName>
        <fullName evidence="2">Uncharacterized protein</fullName>
    </submittedName>
</protein>
<dbReference type="InterPro" id="IPR012337">
    <property type="entry name" value="RNaseH-like_sf"/>
</dbReference>
<dbReference type="AlphaFoldDB" id="A0A813ZD43"/>
<feature type="region of interest" description="Disordered" evidence="1">
    <location>
        <begin position="237"/>
        <end position="262"/>
    </location>
</feature>
<dbReference type="OrthoDB" id="10582422at2759"/>
<reference evidence="2" key="1">
    <citation type="submission" date="2021-02" db="EMBL/GenBank/DDBJ databases">
        <authorList>
            <person name="Nowell W R."/>
        </authorList>
    </citation>
    <scope>NUCLEOTIDE SEQUENCE</scope>
    <source>
        <strain evidence="2">Ploen Becks lab</strain>
    </source>
</reference>